<sequence length="68" mass="7743">MKHLKEDFRGPHGIPWVAEKRVHSGIVFINRDGLCWYDAHNGCGGYKALCNRWNRWGEKGASTLTMIG</sequence>
<reference evidence="1 2" key="1">
    <citation type="journal article" date="2017" name="Front. Microbiol.">
        <title>Phaeobacter piscinae sp. nov., a species of the Roseobacter group and potential aquaculture probiont.</title>
        <authorList>
            <person name="Sonnenschein E.C."/>
            <person name="Phippen C.B.W."/>
            <person name="Nielsen K.F."/>
            <person name="Mateiu R.V."/>
            <person name="Melchiorsen J."/>
            <person name="Gram L."/>
            <person name="Overmann J."/>
            <person name="Freese H.M."/>
        </authorList>
    </citation>
    <scope>NUCLEOTIDE SEQUENCE [LARGE SCALE GENOMIC DNA]</scope>
    <source>
        <strain evidence="1 2">P63</strain>
    </source>
</reference>
<name>A0AAC9ZBK1_9RHOB</name>
<gene>
    <name evidence="1" type="ORF">PhaeoP63_03264</name>
</gene>
<dbReference type="Proteomes" id="UP000217545">
    <property type="component" value="Chromosome"/>
</dbReference>
<accession>A0AAC9ZBK1</accession>
<evidence type="ECO:0000313" key="1">
    <source>
        <dbReference type="EMBL" id="ATF07312.1"/>
    </source>
</evidence>
<dbReference type="AlphaFoldDB" id="A0AAC9ZBK1"/>
<organism evidence="1 2">
    <name type="scientific">Phaeobacter gallaeciensis</name>
    <dbReference type="NCBI Taxonomy" id="60890"/>
    <lineage>
        <taxon>Bacteria</taxon>
        <taxon>Pseudomonadati</taxon>
        <taxon>Pseudomonadota</taxon>
        <taxon>Alphaproteobacteria</taxon>
        <taxon>Rhodobacterales</taxon>
        <taxon>Roseobacteraceae</taxon>
        <taxon>Phaeobacter</taxon>
    </lineage>
</organism>
<evidence type="ECO:0000313" key="2">
    <source>
        <dbReference type="Proteomes" id="UP000217545"/>
    </source>
</evidence>
<dbReference type="EMBL" id="CP010784">
    <property type="protein sequence ID" value="ATF07312.1"/>
    <property type="molecule type" value="Genomic_DNA"/>
</dbReference>
<protein>
    <submittedName>
        <fullName evidence="1">Transposase of IS4/5 family protein</fullName>
    </submittedName>
</protein>
<proteinExistence type="predicted"/>